<reference evidence="2" key="1">
    <citation type="submission" date="2019-03" db="EMBL/GenBank/DDBJ databases">
        <authorList>
            <person name="Mank J."/>
            <person name="Almeida P."/>
        </authorList>
    </citation>
    <scope>NUCLEOTIDE SEQUENCE</scope>
    <source>
        <strain evidence="2">78183</strain>
    </source>
</reference>
<dbReference type="GO" id="GO:0034237">
    <property type="term" value="F:protein kinase A regulatory subunit binding"/>
    <property type="evidence" value="ECO:0007669"/>
    <property type="project" value="TreeGrafter"/>
</dbReference>
<dbReference type="InterPro" id="IPR028288">
    <property type="entry name" value="SCAR/WAVE_fam"/>
</dbReference>
<dbReference type="EMBL" id="CAADRP010000335">
    <property type="protein sequence ID" value="VFU26818.1"/>
    <property type="molecule type" value="Genomic_DNA"/>
</dbReference>
<name>A0A6N2KF70_SALVM</name>
<sequence>MSTVSRSNNLMVRVLNIEAALPPLEKVVLSQTSHIHFAYTAVIQILTKRQLPCRF</sequence>
<dbReference type="GO" id="GO:2000601">
    <property type="term" value="P:positive regulation of Arp2/3 complex-mediated actin nucleation"/>
    <property type="evidence" value="ECO:0007669"/>
    <property type="project" value="TreeGrafter"/>
</dbReference>
<accession>A0A6N2KF70</accession>
<dbReference type="AlphaFoldDB" id="A0A6N2KF70"/>
<evidence type="ECO:0000256" key="1">
    <source>
        <dbReference type="ARBA" id="ARBA00006993"/>
    </source>
</evidence>
<dbReference type="GO" id="GO:0071933">
    <property type="term" value="F:Arp2/3 complex binding"/>
    <property type="evidence" value="ECO:0007669"/>
    <property type="project" value="TreeGrafter"/>
</dbReference>
<dbReference type="PANTHER" id="PTHR12902">
    <property type="entry name" value="WASP-1"/>
    <property type="match status" value="1"/>
</dbReference>
<evidence type="ECO:0000313" key="2">
    <source>
        <dbReference type="EMBL" id="VFU26818.1"/>
    </source>
</evidence>
<dbReference type="GO" id="GO:0030036">
    <property type="term" value="P:actin cytoskeleton organization"/>
    <property type="evidence" value="ECO:0007669"/>
    <property type="project" value="InterPro"/>
</dbReference>
<dbReference type="PANTHER" id="PTHR12902:SF33">
    <property type="entry name" value="PROTEIN SCAR3"/>
    <property type="match status" value="1"/>
</dbReference>
<organism evidence="2">
    <name type="scientific">Salix viminalis</name>
    <name type="common">Common osier</name>
    <name type="synonym">Basket willow</name>
    <dbReference type="NCBI Taxonomy" id="40686"/>
    <lineage>
        <taxon>Eukaryota</taxon>
        <taxon>Viridiplantae</taxon>
        <taxon>Streptophyta</taxon>
        <taxon>Embryophyta</taxon>
        <taxon>Tracheophyta</taxon>
        <taxon>Spermatophyta</taxon>
        <taxon>Magnoliopsida</taxon>
        <taxon>eudicotyledons</taxon>
        <taxon>Gunneridae</taxon>
        <taxon>Pentapetalae</taxon>
        <taxon>rosids</taxon>
        <taxon>fabids</taxon>
        <taxon>Malpighiales</taxon>
        <taxon>Salicaceae</taxon>
        <taxon>Saliceae</taxon>
        <taxon>Salix</taxon>
    </lineage>
</organism>
<protein>
    <submittedName>
        <fullName evidence="2">Uncharacterized protein</fullName>
    </submittedName>
</protein>
<dbReference type="GO" id="GO:0005856">
    <property type="term" value="C:cytoskeleton"/>
    <property type="evidence" value="ECO:0007669"/>
    <property type="project" value="InterPro"/>
</dbReference>
<gene>
    <name evidence="2" type="ORF">SVIM_LOCUS75876</name>
</gene>
<proteinExistence type="inferred from homology"/>
<comment type="similarity">
    <text evidence="1">Belongs to the SCAR/WAVE family.</text>
</comment>